<organism evidence="2 3">
    <name type="scientific">Fluviicola chungangensis</name>
    <dbReference type="NCBI Taxonomy" id="2597671"/>
    <lineage>
        <taxon>Bacteria</taxon>
        <taxon>Pseudomonadati</taxon>
        <taxon>Bacteroidota</taxon>
        <taxon>Flavobacteriia</taxon>
        <taxon>Flavobacteriales</taxon>
        <taxon>Crocinitomicaceae</taxon>
        <taxon>Fluviicola</taxon>
    </lineage>
</organism>
<keyword evidence="1" id="KW-0732">Signal</keyword>
<dbReference type="OrthoDB" id="9553537at2"/>
<gene>
    <name evidence="2" type="ORF">FO442_17505</name>
</gene>
<dbReference type="RefSeq" id="WP_144334511.1">
    <property type="nucleotide sequence ID" value="NZ_VLPL01000011.1"/>
</dbReference>
<evidence type="ECO:0000256" key="1">
    <source>
        <dbReference type="SAM" id="SignalP"/>
    </source>
</evidence>
<evidence type="ECO:0008006" key="4">
    <source>
        <dbReference type="Google" id="ProtNLM"/>
    </source>
</evidence>
<proteinExistence type="predicted"/>
<dbReference type="EMBL" id="VLPL01000011">
    <property type="protein sequence ID" value="TSJ39852.1"/>
    <property type="molecule type" value="Genomic_DNA"/>
</dbReference>
<feature type="signal peptide" evidence="1">
    <location>
        <begin position="1"/>
        <end position="19"/>
    </location>
</feature>
<name>A0A556MJ12_9FLAO</name>
<evidence type="ECO:0000313" key="3">
    <source>
        <dbReference type="Proteomes" id="UP000316008"/>
    </source>
</evidence>
<feature type="chain" id="PRO_5022052245" description="Heavy-metal-associated domain-containing protein" evidence="1">
    <location>
        <begin position="20"/>
        <end position="120"/>
    </location>
</feature>
<evidence type="ECO:0000313" key="2">
    <source>
        <dbReference type="EMBL" id="TSJ39852.1"/>
    </source>
</evidence>
<reference evidence="2 3" key="1">
    <citation type="submission" date="2019-07" db="EMBL/GenBank/DDBJ databases">
        <authorList>
            <person name="Huq M.A."/>
        </authorList>
    </citation>
    <scope>NUCLEOTIDE SEQUENCE [LARGE SCALE GENOMIC DNA]</scope>
    <source>
        <strain evidence="2 3">MAH-3</strain>
    </source>
</reference>
<sequence length="120" mass="13465">MKNLLLGLVFAMGTFWVNAQNTASQTNTPTFFAQCMVNVSNQNDLTTLENQLRTIPYVQVVRVDVPTHRLFLITRDISSFTATEFASWMGTYSSSYSCLQIGLQGVDPINPYPFTNCPEN</sequence>
<dbReference type="AlphaFoldDB" id="A0A556MJ12"/>
<protein>
    <recommendedName>
        <fullName evidence="4">Heavy-metal-associated domain-containing protein</fullName>
    </recommendedName>
</protein>
<accession>A0A556MJ12</accession>
<keyword evidence="3" id="KW-1185">Reference proteome</keyword>
<comment type="caution">
    <text evidence="2">The sequence shown here is derived from an EMBL/GenBank/DDBJ whole genome shotgun (WGS) entry which is preliminary data.</text>
</comment>
<dbReference type="Proteomes" id="UP000316008">
    <property type="component" value="Unassembled WGS sequence"/>
</dbReference>